<evidence type="ECO:0000313" key="2">
    <source>
        <dbReference type="Proteomes" id="UP000037035"/>
    </source>
</evidence>
<proteinExistence type="predicted"/>
<protein>
    <submittedName>
        <fullName evidence="1">Uncharacterized protein</fullName>
    </submittedName>
</protein>
<gene>
    <name evidence="1" type="ORF">VP01_30g4</name>
</gene>
<dbReference type="VEuPathDB" id="FungiDB:VP01_30g4"/>
<dbReference type="AlphaFoldDB" id="A0A0L6UZE3"/>
<reference evidence="1 2" key="1">
    <citation type="submission" date="2015-08" db="EMBL/GenBank/DDBJ databases">
        <title>Next Generation Sequencing and Analysis of the Genome of Puccinia sorghi L Schw, the Causal Agent of Maize Common Rust.</title>
        <authorList>
            <person name="Rochi L."/>
            <person name="Burguener G."/>
            <person name="Darino M."/>
            <person name="Turjanski A."/>
            <person name="Kreff E."/>
            <person name="Dieguez M.J."/>
            <person name="Sacco F."/>
        </authorList>
    </citation>
    <scope>NUCLEOTIDE SEQUENCE [LARGE SCALE GENOMIC DNA]</scope>
    <source>
        <strain evidence="1 2">RO10H11247</strain>
    </source>
</reference>
<accession>A0A0L6UZE3</accession>
<name>A0A0L6UZE3_9BASI</name>
<dbReference type="EMBL" id="LAVV01008058">
    <property type="protein sequence ID" value="KNZ53911.1"/>
    <property type="molecule type" value="Genomic_DNA"/>
</dbReference>
<keyword evidence="2" id="KW-1185">Reference proteome</keyword>
<evidence type="ECO:0000313" key="1">
    <source>
        <dbReference type="EMBL" id="KNZ53911.1"/>
    </source>
</evidence>
<dbReference type="Proteomes" id="UP000037035">
    <property type="component" value="Unassembled WGS sequence"/>
</dbReference>
<sequence length="105" mass="11728">MTKYTIIFCKGKGPASMKKAQSLGKDTASTLAKAQTLPWHRPEAQLFPRQRLVLLQGTAQAFAKETARPLPRKRPGLCQGRYQAFAKAEARLLPRQMLGLFQGRC</sequence>
<comment type="caution">
    <text evidence="1">The sequence shown here is derived from an EMBL/GenBank/DDBJ whole genome shotgun (WGS) entry which is preliminary data.</text>
</comment>
<organism evidence="1 2">
    <name type="scientific">Puccinia sorghi</name>
    <dbReference type="NCBI Taxonomy" id="27349"/>
    <lineage>
        <taxon>Eukaryota</taxon>
        <taxon>Fungi</taxon>
        <taxon>Dikarya</taxon>
        <taxon>Basidiomycota</taxon>
        <taxon>Pucciniomycotina</taxon>
        <taxon>Pucciniomycetes</taxon>
        <taxon>Pucciniales</taxon>
        <taxon>Pucciniaceae</taxon>
        <taxon>Puccinia</taxon>
    </lineage>
</organism>